<proteinExistence type="predicted"/>
<dbReference type="Proteomes" id="UP001234495">
    <property type="component" value="Unassembled WGS sequence"/>
</dbReference>
<evidence type="ECO:0000313" key="2">
    <source>
        <dbReference type="Proteomes" id="UP001234495"/>
    </source>
</evidence>
<gene>
    <name evidence="1" type="ORF">J2S19_000016</name>
</gene>
<keyword evidence="2" id="KW-1185">Reference proteome</keyword>
<name>A0ABT9Z940_9BACI</name>
<organism evidence="1 2">
    <name type="scientific">Metabacillus malikii</name>
    <dbReference type="NCBI Taxonomy" id="1504265"/>
    <lineage>
        <taxon>Bacteria</taxon>
        <taxon>Bacillati</taxon>
        <taxon>Bacillota</taxon>
        <taxon>Bacilli</taxon>
        <taxon>Bacillales</taxon>
        <taxon>Bacillaceae</taxon>
        <taxon>Metabacillus</taxon>
    </lineage>
</organism>
<reference evidence="1 2" key="1">
    <citation type="submission" date="2023-07" db="EMBL/GenBank/DDBJ databases">
        <title>Genomic Encyclopedia of Type Strains, Phase IV (KMG-IV): sequencing the most valuable type-strain genomes for metagenomic binning, comparative biology and taxonomic classification.</title>
        <authorList>
            <person name="Goeker M."/>
        </authorList>
    </citation>
    <scope>NUCLEOTIDE SEQUENCE [LARGE SCALE GENOMIC DNA]</scope>
    <source>
        <strain evidence="1 2">DSM 29005</strain>
    </source>
</reference>
<accession>A0ABT9Z940</accession>
<evidence type="ECO:0000313" key="1">
    <source>
        <dbReference type="EMBL" id="MDQ0228766.1"/>
    </source>
</evidence>
<sequence>MVLWNNVSIKEIEIAEEGFVWWPLYLSTKRKILSGGF</sequence>
<protein>
    <submittedName>
        <fullName evidence="1">Uncharacterized protein</fullName>
    </submittedName>
</protein>
<comment type="caution">
    <text evidence="1">The sequence shown here is derived from an EMBL/GenBank/DDBJ whole genome shotgun (WGS) entry which is preliminary data.</text>
</comment>
<dbReference type="EMBL" id="JAUSUD010000001">
    <property type="protein sequence ID" value="MDQ0228766.1"/>
    <property type="molecule type" value="Genomic_DNA"/>
</dbReference>